<dbReference type="Proteomes" id="UP000054047">
    <property type="component" value="Unassembled WGS sequence"/>
</dbReference>
<proteinExistence type="predicted"/>
<dbReference type="AlphaFoldDB" id="A0A0C2H7Z6"/>
<sequence>MELESLDCFDCACDTYIRVVTADSITVNTEFQNSLPDTTLLVYQPSGVRCSAKTVRGTAVTRCWEMVTSSFESPDLWFFEDFSPASGRFVDPHFKVVLSKERFHSPFPCRSMKIAPNTWSDGELLLAAIASNESELVTVLREAGCSVHRSHLQAFAKCYTPSHLDALMIESEYGLTLMDQDLLVELTEQKCWSYVLRSLIN</sequence>
<keyword evidence="2" id="KW-1185">Reference proteome</keyword>
<evidence type="ECO:0000313" key="2">
    <source>
        <dbReference type="Proteomes" id="UP000054047"/>
    </source>
</evidence>
<accession>A0A0C2H7Z6</accession>
<evidence type="ECO:0000313" key="1">
    <source>
        <dbReference type="EMBL" id="KIH67704.1"/>
    </source>
</evidence>
<name>A0A0C2H7Z6_9BILA</name>
<dbReference type="OrthoDB" id="10519906at2759"/>
<gene>
    <name evidence="1" type="ORF">ANCDUO_01963</name>
</gene>
<dbReference type="EMBL" id="KN726597">
    <property type="protein sequence ID" value="KIH67704.1"/>
    <property type="molecule type" value="Genomic_DNA"/>
</dbReference>
<protein>
    <submittedName>
        <fullName evidence="1">Uncharacterized protein</fullName>
    </submittedName>
</protein>
<reference evidence="1 2" key="1">
    <citation type="submission" date="2013-12" db="EMBL/GenBank/DDBJ databases">
        <title>Draft genome of the parsitic nematode Ancylostoma duodenale.</title>
        <authorList>
            <person name="Mitreva M."/>
        </authorList>
    </citation>
    <scope>NUCLEOTIDE SEQUENCE [LARGE SCALE GENOMIC DNA]</scope>
    <source>
        <strain evidence="1 2">Zhejiang</strain>
    </source>
</reference>
<organism evidence="1 2">
    <name type="scientific">Ancylostoma duodenale</name>
    <dbReference type="NCBI Taxonomy" id="51022"/>
    <lineage>
        <taxon>Eukaryota</taxon>
        <taxon>Metazoa</taxon>
        <taxon>Ecdysozoa</taxon>
        <taxon>Nematoda</taxon>
        <taxon>Chromadorea</taxon>
        <taxon>Rhabditida</taxon>
        <taxon>Rhabditina</taxon>
        <taxon>Rhabditomorpha</taxon>
        <taxon>Strongyloidea</taxon>
        <taxon>Ancylostomatidae</taxon>
        <taxon>Ancylostomatinae</taxon>
        <taxon>Ancylostoma</taxon>
    </lineage>
</organism>